<evidence type="ECO:0000313" key="7">
    <source>
        <dbReference type="EMBL" id="GAQ86773.1"/>
    </source>
</evidence>
<protein>
    <submittedName>
        <fullName evidence="7">ABC transporter</fullName>
    </submittedName>
</protein>
<dbReference type="EMBL" id="DF237259">
    <property type="protein sequence ID" value="GAQ86773.1"/>
    <property type="molecule type" value="Genomic_DNA"/>
</dbReference>
<dbReference type="SMART" id="SM00382">
    <property type="entry name" value="AAA"/>
    <property type="match status" value="1"/>
</dbReference>
<keyword evidence="8" id="KW-1185">Reference proteome</keyword>
<dbReference type="STRING" id="105231.A0A1Y1I8B5"/>
<dbReference type="OMA" id="TMSIYEN"/>
<dbReference type="InterPro" id="IPR027417">
    <property type="entry name" value="P-loop_NTPase"/>
</dbReference>
<dbReference type="InterPro" id="IPR003439">
    <property type="entry name" value="ABC_transporter-like_ATP-bd"/>
</dbReference>
<feature type="compositionally biased region" description="Polar residues" evidence="5">
    <location>
        <begin position="25"/>
        <end position="42"/>
    </location>
</feature>
<dbReference type="AlphaFoldDB" id="A0A1Y1I8B5"/>
<evidence type="ECO:0000256" key="2">
    <source>
        <dbReference type="ARBA" id="ARBA00022741"/>
    </source>
</evidence>
<dbReference type="GO" id="GO:0005524">
    <property type="term" value="F:ATP binding"/>
    <property type="evidence" value="ECO:0007669"/>
    <property type="project" value="UniProtKB-KW"/>
</dbReference>
<dbReference type="Proteomes" id="UP000054558">
    <property type="component" value="Unassembled WGS sequence"/>
</dbReference>
<dbReference type="InterPro" id="IPR005670">
    <property type="entry name" value="PstB-like"/>
</dbReference>
<dbReference type="InterPro" id="IPR017871">
    <property type="entry name" value="ABC_transporter-like_CS"/>
</dbReference>
<dbReference type="SUPFAM" id="SSF52540">
    <property type="entry name" value="P-loop containing nucleoside triphosphate hydrolases"/>
    <property type="match status" value="1"/>
</dbReference>
<dbReference type="InterPro" id="IPR003593">
    <property type="entry name" value="AAA+_ATPase"/>
</dbReference>
<dbReference type="GO" id="GO:0055085">
    <property type="term" value="P:transmembrane transport"/>
    <property type="evidence" value="ECO:0000318"/>
    <property type="project" value="GO_Central"/>
</dbReference>
<dbReference type="PROSITE" id="PS00211">
    <property type="entry name" value="ABC_TRANSPORTER_1"/>
    <property type="match status" value="1"/>
</dbReference>
<dbReference type="PROSITE" id="PS50893">
    <property type="entry name" value="ABC_TRANSPORTER_2"/>
    <property type="match status" value="1"/>
</dbReference>
<dbReference type="GO" id="GO:0016887">
    <property type="term" value="F:ATP hydrolysis activity"/>
    <property type="evidence" value="ECO:0007669"/>
    <property type="project" value="InterPro"/>
</dbReference>
<dbReference type="FunFam" id="3.40.50.300:FF:001209">
    <property type="entry name" value="ABC transporter, ATP-binding protein"/>
    <property type="match status" value="1"/>
</dbReference>
<comment type="similarity">
    <text evidence="4">Belongs to the ABC transporter superfamily. ABCI family.</text>
</comment>
<dbReference type="OrthoDB" id="6593433at2759"/>
<organism evidence="7 8">
    <name type="scientific">Klebsormidium nitens</name>
    <name type="common">Green alga</name>
    <name type="synonym">Ulothrix nitens</name>
    <dbReference type="NCBI Taxonomy" id="105231"/>
    <lineage>
        <taxon>Eukaryota</taxon>
        <taxon>Viridiplantae</taxon>
        <taxon>Streptophyta</taxon>
        <taxon>Klebsormidiophyceae</taxon>
        <taxon>Klebsormidiales</taxon>
        <taxon>Klebsormidiaceae</taxon>
        <taxon>Klebsormidium</taxon>
    </lineage>
</organism>
<feature type="region of interest" description="Disordered" evidence="5">
    <location>
        <begin position="1"/>
        <end position="42"/>
    </location>
</feature>
<reference evidence="7 8" key="1">
    <citation type="journal article" date="2014" name="Nat. Commun.">
        <title>Klebsormidium flaccidum genome reveals primary factors for plant terrestrial adaptation.</title>
        <authorList>
            <person name="Hori K."/>
            <person name="Maruyama F."/>
            <person name="Fujisawa T."/>
            <person name="Togashi T."/>
            <person name="Yamamoto N."/>
            <person name="Seo M."/>
            <person name="Sato S."/>
            <person name="Yamada T."/>
            <person name="Mori H."/>
            <person name="Tajima N."/>
            <person name="Moriyama T."/>
            <person name="Ikeuchi M."/>
            <person name="Watanabe M."/>
            <person name="Wada H."/>
            <person name="Kobayashi K."/>
            <person name="Saito M."/>
            <person name="Masuda T."/>
            <person name="Sasaki-Sekimoto Y."/>
            <person name="Mashiguchi K."/>
            <person name="Awai K."/>
            <person name="Shimojima M."/>
            <person name="Masuda S."/>
            <person name="Iwai M."/>
            <person name="Nobusawa T."/>
            <person name="Narise T."/>
            <person name="Kondo S."/>
            <person name="Saito H."/>
            <person name="Sato R."/>
            <person name="Murakawa M."/>
            <person name="Ihara Y."/>
            <person name="Oshima-Yamada Y."/>
            <person name="Ohtaka K."/>
            <person name="Satoh M."/>
            <person name="Sonobe K."/>
            <person name="Ishii M."/>
            <person name="Ohtani R."/>
            <person name="Kanamori-Sato M."/>
            <person name="Honoki R."/>
            <person name="Miyazaki D."/>
            <person name="Mochizuki H."/>
            <person name="Umetsu J."/>
            <person name="Higashi K."/>
            <person name="Shibata D."/>
            <person name="Kamiya Y."/>
            <person name="Sato N."/>
            <person name="Nakamura Y."/>
            <person name="Tabata S."/>
            <person name="Ida S."/>
            <person name="Kurokawa K."/>
            <person name="Ohta H."/>
        </authorList>
    </citation>
    <scope>NUCLEOTIDE SEQUENCE [LARGE SCALE GENOMIC DNA]</scope>
    <source>
        <strain evidence="7 8">NIES-2285</strain>
    </source>
</reference>
<gene>
    <name evidence="7" type="ORF">KFL_003100100</name>
</gene>
<dbReference type="Pfam" id="PF00005">
    <property type="entry name" value="ABC_tran"/>
    <property type="match status" value="1"/>
</dbReference>
<keyword evidence="1" id="KW-0813">Transport</keyword>
<sequence length="283" mass="30520">MSDGPAASSPEDTPKTPNVLKREATQANRHSTSPTAQTETPRLQLRNLSLTSSSQERILDDVSLEVPRGRIVGLIGPSGSGKSTLLRAMNRLWEPGKGTVLLDGNDITALDVVKLRRRVGALFQTAALFDGTVADNVRYGPRLRGERSTDNQVEDLLQKAGLEPGMASVPASQLSGGQAQRVSLARTLANQPECLLLDEPTSALDPGATRLVEETILRLRDETGMTVVMVSHDVEQIRRVADEVCLLVKGRIVERGTPEELFASQQTLSQQFLKGTLEAGHAA</sequence>
<proteinExistence type="inferred from homology"/>
<dbReference type="CDD" id="cd03260">
    <property type="entry name" value="ABC_PstB_phosphate_transporter"/>
    <property type="match status" value="1"/>
</dbReference>
<evidence type="ECO:0000256" key="4">
    <source>
        <dbReference type="ARBA" id="ARBA00061382"/>
    </source>
</evidence>
<dbReference type="GO" id="GO:0022857">
    <property type="term" value="F:transmembrane transporter activity"/>
    <property type="evidence" value="ECO:0000318"/>
    <property type="project" value="GO_Central"/>
</dbReference>
<dbReference type="GO" id="GO:0005315">
    <property type="term" value="F:phosphate transmembrane transporter activity"/>
    <property type="evidence" value="ECO:0007669"/>
    <property type="project" value="InterPro"/>
</dbReference>
<dbReference type="PANTHER" id="PTHR43423">
    <property type="entry name" value="ABC TRANSPORTER I FAMILY MEMBER 17"/>
    <property type="match status" value="1"/>
</dbReference>
<evidence type="ECO:0000313" key="8">
    <source>
        <dbReference type="Proteomes" id="UP000054558"/>
    </source>
</evidence>
<evidence type="ECO:0000259" key="6">
    <source>
        <dbReference type="PROSITE" id="PS50893"/>
    </source>
</evidence>
<evidence type="ECO:0000256" key="1">
    <source>
        <dbReference type="ARBA" id="ARBA00022448"/>
    </source>
</evidence>
<dbReference type="PANTHER" id="PTHR43423:SF1">
    <property type="entry name" value="ABC TRANSPORTER I FAMILY MEMBER 17"/>
    <property type="match status" value="1"/>
</dbReference>
<feature type="domain" description="ABC transporter" evidence="6">
    <location>
        <begin position="43"/>
        <end position="274"/>
    </location>
</feature>
<dbReference type="GO" id="GO:0035435">
    <property type="term" value="P:phosphate ion transmembrane transport"/>
    <property type="evidence" value="ECO:0007669"/>
    <property type="project" value="InterPro"/>
</dbReference>
<evidence type="ECO:0000256" key="3">
    <source>
        <dbReference type="ARBA" id="ARBA00022840"/>
    </source>
</evidence>
<evidence type="ECO:0000256" key="5">
    <source>
        <dbReference type="SAM" id="MobiDB-lite"/>
    </source>
</evidence>
<keyword evidence="2" id="KW-0547">Nucleotide-binding</keyword>
<dbReference type="Gene3D" id="3.40.50.300">
    <property type="entry name" value="P-loop containing nucleotide triphosphate hydrolases"/>
    <property type="match status" value="1"/>
</dbReference>
<dbReference type="GO" id="GO:0016020">
    <property type="term" value="C:membrane"/>
    <property type="evidence" value="ECO:0000318"/>
    <property type="project" value="GO_Central"/>
</dbReference>
<name>A0A1Y1I8B5_KLENI</name>
<keyword evidence="3" id="KW-0067">ATP-binding</keyword>
<accession>A0A1Y1I8B5</accession>